<dbReference type="Pfam" id="PF05678">
    <property type="entry name" value="VQ"/>
    <property type="match status" value="1"/>
</dbReference>
<dbReference type="EMBL" id="RXIC02000020">
    <property type="protein sequence ID" value="KAB1222511.1"/>
    <property type="molecule type" value="Genomic_DNA"/>
</dbReference>
<feature type="region of interest" description="Disordered" evidence="1">
    <location>
        <begin position="1"/>
        <end position="42"/>
    </location>
</feature>
<dbReference type="OrthoDB" id="1518325at2759"/>
<evidence type="ECO:0000313" key="4">
    <source>
        <dbReference type="Proteomes" id="UP000516437"/>
    </source>
</evidence>
<dbReference type="InterPro" id="IPR008889">
    <property type="entry name" value="VQ"/>
</dbReference>
<organism evidence="3 4">
    <name type="scientific">Morella rubra</name>
    <name type="common">Chinese bayberry</name>
    <dbReference type="NCBI Taxonomy" id="262757"/>
    <lineage>
        <taxon>Eukaryota</taxon>
        <taxon>Viridiplantae</taxon>
        <taxon>Streptophyta</taxon>
        <taxon>Embryophyta</taxon>
        <taxon>Tracheophyta</taxon>
        <taxon>Spermatophyta</taxon>
        <taxon>Magnoliopsida</taxon>
        <taxon>eudicotyledons</taxon>
        <taxon>Gunneridae</taxon>
        <taxon>Pentapetalae</taxon>
        <taxon>rosids</taxon>
        <taxon>fabids</taxon>
        <taxon>Fagales</taxon>
        <taxon>Myricaceae</taxon>
        <taxon>Morella</taxon>
    </lineage>
</organism>
<dbReference type="InterPro" id="IPR039607">
    <property type="entry name" value="VQ_8/17/18/20/21/25"/>
</dbReference>
<dbReference type="Proteomes" id="UP000516437">
    <property type="component" value="Chromosome 2"/>
</dbReference>
<comment type="caution">
    <text evidence="3">The sequence shown here is derived from an EMBL/GenBank/DDBJ whole genome shotgun (WGS) entry which is preliminary data.</text>
</comment>
<accession>A0A6A1WBD5</accession>
<evidence type="ECO:0000313" key="3">
    <source>
        <dbReference type="EMBL" id="KAB1222511.1"/>
    </source>
</evidence>
<evidence type="ECO:0000256" key="1">
    <source>
        <dbReference type="SAM" id="MobiDB-lite"/>
    </source>
</evidence>
<proteinExistence type="predicted"/>
<keyword evidence="4" id="KW-1185">Reference proteome</keyword>
<reference evidence="3 4" key="1">
    <citation type="journal article" date="2019" name="Plant Biotechnol. J.">
        <title>The red bayberry genome and genetic basis of sex determination.</title>
        <authorList>
            <person name="Jia H.M."/>
            <person name="Jia H.J."/>
            <person name="Cai Q.L."/>
            <person name="Wang Y."/>
            <person name="Zhao H.B."/>
            <person name="Yang W.F."/>
            <person name="Wang G.Y."/>
            <person name="Li Y.H."/>
            <person name="Zhan D.L."/>
            <person name="Shen Y.T."/>
            <person name="Niu Q.F."/>
            <person name="Chang L."/>
            <person name="Qiu J."/>
            <person name="Zhao L."/>
            <person name="Xie H.B."/>
            <person name="Fu W.Y."/>
            <person name="Jin J."/>
            <person name="Li X.W."/>
            <person name="Jiao Y."/>
            <person name="Zhou C.C."/>
            <person name="Tu T."/>
            <person name="Chai C.Y."/>
            <person name="Gao J.L."/>
            <person name="Fan L.J."/>
            <person name="van de Weg E."/>
            <person name="Wang J.Y."/>
            <person name="Gao Z.S."/>
        </authorList>
    </citation>
    <scope>NUCLEOTIDE SEQUENCE [LARGE SCALE GENOMIC DNA]</scope>
    <source>
        <tissue evidence="3">Leaves</tissue>
    </source>
</reference>
<dbReference type="AlphaFoldDB" id="A0A6A1WBD5"/>
<dbReference type="PANTHER" id="PTHR33143">
    <property type="entry name" value="F16F4.1 PROTEIN-RELATED"/>
    <property type="match status" value="1"/>
</dbReference>
<gene>
    <name evidence="3" type="ORF">CJ030_MR2G024881</name>
</gene>
<dbReference type="PANTHER" id="PTHR33143:SF63">
    <property type="entry name" value="F16F4.1 PROTEIN"/>
    <property type="match status" value="1"/>
</dbReference>
<sequence>MGENHEMSSQTRKHELQGPRPTPLTLSKSSDKVKNAFPSRKNRSPVIVYVESPQVIHVRPQEFMGVVQRLTGSQAPSVAAASHSYSSTTSAMVDDETRAMGISSEEQQKYNSTGRAYAADLLSDLPPI</sequence>
<feature type="compositionally biased region" description="Basic and acidic residues" evidence="1">
    <location>
        <begin position="1"/>
        <end position="17"/>
    </location>
</feature>
<feature type="domain" description="VQ" evidence="2">
    <location>
        <begin position="52"/>
        <end position="77"/>
    </location>
</feature>
<evidence type="ECO:0000259" key="2">
    <source>
        <dbReference type="Pfam" id="PF05678"/>
    </source>
</evidence>
<name>A0A6A1WBD5_9ROSI</name>
<dbReference type="GO" id="GO:0005634">
    <property type="term" value="C:nucleus"/>
    <property type="evidence" value="ECO:0007669"/>
    <property type="project" value="TreeGrafter"/>
</dbReference>
<protein>
    <submittedName>
        <fullName evidence="3">Protein MKS1</fullName>
    </submittedName>
</protein>